<name>A0AA39JZ84_ARMTA</name>
<dbReference type="AlphaFoldDB" id="A0AA39JZ84"/>
<comment type="caution">
    <text evidence="1">The sequence shown here is derived from an EMBL/GenBank/DDBJ whole genome shotgun (WGS) entry which is preliminary data.</text>
</comment>
<proteinExistence type="predicted"/>
<feature type="non-terminal residue" evidence="1">
    <location>
        <position position="1"/>
    </location>
</feature>
<gene>
    <name evidence="1" type="ORF">EV420DRAFT_1562081</name>
</gene>
<protein>
    <submittedName>
        <fullName evidence="1">Uncharacterized protein</fullName>
    </submittedName>
</protein>
<accession>A0AA39JZ84</accession>
<organism evidence="1 2">
    <name type="scientific">Armillaria tabescens</name>
    <name type="common">Ringless honey mushroom</name>
    <name type="synonym">Agaricus tabescens</name>
    <dbReference type="NCBI Taxonomy" id="1929756"/>
    <lineage>
        <taxon>Eukaryota</taxon>
        <taxon>Fungi</taxon>
        <taxon>Dikarya</taxon>
        <taxon>Basidiomycota</taxon>
        <taxon>Agaricomycotina</taxon>
        <taxon>Agaricomycetes</taxon>
        <taxon>Agaricomycetidae</taxon>
        <taxon>Agaricales</taxon>
        <taxon>Marasmiineae</taxon>
        <taxon>Physalacriaceae</taxon>
        <taxon>Desarmillaria</taxon>
    </lineage>
</organism>
<dbReference type="EMBL" id="JAUEPS010000035">
    <property type="protein sequence ID" value="KAK0450495.1"/>
    <property type="molecule type" value="Genomic_DNA"/>
</dbReference>
<evidence type="ECO:0000313" key="2">
    <source>
        <dbReference type="Proteomes" id="UP001175211"/>
    </source>
</evidence>
<sequence>MFASSSFPPTCRHDYCHKGVRGRRARILFNIAKTASTESRCVVNRRFQNTASLARASASPSTARFLPLTTTMPDLDVCLQVARLAEAVSDNVPYVESVAKAAVIIFELLQQMGKNKEDAKELYESIANMIIIIDTLVRFKGEQGVSCFIDICGEMEGYLQAMAQDMKDLQRKHRGM</sequence>
<dbReference type="Proteomes" id="UP001175211">
    <property type="component" value="Unassembled WGS sequence"/>
</dbReference>
<keyword evidence="2" id="KW-1185">Reference proteome</keyword>
<dbReference type="GeneID" id="85357433"/>
<dbReference type="RefSeq" id="XP_060327366.1">
    <property type="nucleotide sequence ID" value="XM_060473885.1"/>
</dbReference>
<evidence type="ECO:0000313" key="1">
    <source>
        <dbReference type="EMBL" id="KAK0450495.1"/>
    </source>
</evidence>
<reference evidence="1" key="1">
    <citation type="submission" date="2023-06" db="EMBL/GenBank/DDBJ databases">
        <authorList>
            <consortium name="Lawrence Berkeley National Laboratory"/>
            <person name="Ahrendt S."/>
            <person name="Sahu N."/>
            <person name="Indic B."/>
            <person name="Wong-Bajracharya J."/>
            <person name="Merenyi Z."/>
            <person name="Ke H.-M."/>
            <person name="Monk M."/>
            <person name="Kocsube S."/>
            <person name="Drula E."/>
            <person name="Lipzen A."/>
            <person name="Balint B."/>
            <person name="Henrissat B."/>
            <person name="Andreopoulos B."/>
            <person name="Martin F.M."/>
            <person name="Harder C.B."/>
            <person name="Rigling D."/>
            <person name="Ford K.L."/>
            <person name="Foster G.D."/>
            <person name="Pangilinan J."/>
            <person name="Papanicolaou A."/>
            <person name="Barry K."/>
            <person name="LaButti K."/>
            <person name="Viragh M."/>
            <person name="Koriabine M."/>
            <person name="Yan M."/>
            <person name="Riley R."/>
            <person name="Champramary S."/>
            <person name="Plett K.L."/>
            <person name="Tsai I.J."/>
            <person name="Slot J."/>
            <person name="Sipos G."/>
            <person name="Plett J."/>
            <person name="Nagy L.G."/>
            <person name="Grigoriev I.V."/>
        </authorList>
    </citation>
    <scope>NUCLEOTIDE SEQUENCE</scope>
    <source>
        <strain evidence="1">CCBAS 213</strain>
    </source>
</reference>